<dbReference type="Proteomes" id="UP000287651">
    <property type="component" value="Unassembled WGS sequence"/>
</dbReference>
<name>A0A426XSZ2_ENSVE</name>
<comment type="caution">
    <text evidence="1">The sequence shown here is derived from an EMBL/GenBank/DDBJ whole genome shotgun (WGS) entry which is preliminary data.</text>
</comment>
<dbReference type="AlphaFoldDB" id="A0A426XSZ2"/>
<reference evidence="1 2" key="1">
    <citation type="journal article" date="2014" name="Agronomy (Basel)">
        <title>A Draft Genome Sequence for Ensete ventricosum, the Drought-Tolerant Tree Against Hunger.</title>
        <authorList>
            <person name="Harrison J."/>
            <person name="Moore K.A."/>
            <person name="Paszkiewicz K."/>
            <person name="Jones T."/>
            <person name="Grant M."/>
            <person name="Ambacheew D."/>
            <person name="Muzemil S."/>
            <person name="Studholme D.J."/>
        </authorList>
    </citation>
    <scope>NUCLEOTIDE SEQUENCE [LARGE SCALE GENOMIC DNA]</scope>
</reference>
<gene>
    <name evidence="1" type="ORF">B296_00023652</name>
</gene>
<organism evidence="1 2">
    <name type="scientific">Ensete ventricosum</name>
    <name type="common">Abyssinian banana</name>
    <name type="synonym">Musa ensete</name>
    <dbReference type="NCBI Taxonomy" id="4639"/>
    <lineage>
        <taxon>Eukaryota</taxon>
        <taxon>Viridiplantae</taxon>
        <taxon>Streptophyta</taxon>
        <taxon>Embryophyta</taxon>
        <taxon>Tracheophyta</taxon>
        <taxon>Spermatophyta</taxon>
        <taxon>Magnoliopsida</taxon>
        <taxon>Liliopsida</taxon>
        <taxon>Zingiberales</taxon>
        <taxon>Musaceae</taxon>
        <taxon>Ensete</taxon>
    </lineage>
</organism>
<accession>A0A426XSZ2</accession>
<sequence>MHGDDHVHAWTRSEISAWQSPRCERKRKDEAYKEKELGDSSNKLDYSINGDSNHNSCCCCCCSHNSNFDVPISNCEEHNQYFHPLKKHTEVEKCQRQGERKKKKKKIPSATHIPGLTLPFSLSSTFHFHLYVSVYLLSPNAEKESRRPAAKYRLHMRCCRGVV</sequence>
<dbReference type="EMBL" id="AMZH03017745">
    <property type="protein sequence ID" value="RRT42564.1"/>
    <property type="molecule type" value="Genomic_DNA"/>
</dbReference>
<evidence type="ECO:0000313" key="1">
    <source>
        <dbReference type="EMBL" id="RRT42564.1"/>
    </source>
</evidence>
<evidence type="ECO:0000313" key="2">
    <source>
        <dbReference type="Proteomes" id="UP000287651"/>
    </source>
</evidence>
<proteinExistence type="predicted"/>
<protein>
    <submittedName>
        <fullName evidence="1">Uncharacterized protein</fullName>
    </submittedName>
</protein>